<dbReference type="RefSeq" id="WP_169394006.1">
    <property type="nucleotide sequence ID" value="NZ_BAAAJH010000005.1"/>
</dbReference>
<feature type="transmembrane region" description="Helical" evidence="1">
    <location>
        <begin position="209"/>
        <end position="228"/>
    </location>
</feature>
<gene>
    <name evidence="3" type="ORF">HF577_02265</name>
</gene>
<keyword evidence="1" id="KW-1133">Transmembrane helix</keyword>
<name>A0ABX1R6B2_9PSEU</name>
<dbReference type="EMBL" id="JAAXKY010000003">
    <property type="protein sequence ID" value="NMH75933.1"/>
    <property type="molecule type" value="Genomic_DNA"/>
</dbReference>
<dbReference type="Pfam" id="PF07853">
    <property type="entry name" value="DUF1648"/>
    <property type="match status" value="1"/>
</dbReference>
<keyword evidence="4" id="KW-1185">Reference proteome</keyword>
<dbReference type="Proteomes" id="UP001296706">
    <property type="component" value="Unassembled WGS sequence"/>
</dbReference>
<feature type="transmembrane region" description="Helical" evidence="1">
    <location>
        <begin position="127"/>
        <end position="149"/>
    </location>
</feature>
<proteinExistence type="predicted"/>
<keyword evidence="1" id="KW-0812">Transmembrane</keyword>
<feature type="transmembrane region" description="Helical" evidence="1">
    <location>
        <begin position="54"/>
        <end position="73"/>
    </location>
</feature>
<accession>A0ABX1R6B2</accession>
<feature type="transmembrane region" description="Helical" evidence="1">
    <location>
        <begin position="184"/>
        <end position="203"/>
    </location>
</feature>
<evidence type="ECO:0000256" key="1">
    <source>
        <dbReference type="SAM" id="Phobius"/>
    </source>
</evidence>
<evidence type="ECO:0000313" key="3">
    <source>
        <dbReference type="EMBL" id="NMH75933.1"/>
    </source>
</evidence>
<feature type="domain" description="DUF1648" evidence="2">
    <location>
        <begin position="17"/>
        <end position="59"/>
    </location>
</feature>
<reference evidence="3 4" key="1">
    <citation type="submission" date="2020-04" db="EMBL/GenBank/DDBJ databases">
        <authorList>
            <person name="Klaysubun C."/>
            <person name="Duangmal K."/>
            <person name="Lipun K."/>
        </authorList>
    </citation>
    <scope>NUCLEOTIDE SEQUENCE [LARGE SCALE GENOMIC DNA]</scope>
    <source>
        <strain evidence="3 4">JCM 11839</strain>
    </source>
</reference>
<protein>
    <submittedName>
        <fullName evidence="3">DUF1648 domain-containing protein</fullName>
    </submittedName>
</protein>
<sequence length="322" mass="32160">MSSATTRRTLLAGIPHLIAFAPAIVVLATADGLPDPIASHFDLSGSADRYAGRATVLAVTVALAVGLALLFGLCARQSGAGSPPGTRWDNGRVLVAASWATAGLLGAILVGSVAANLGLTDPAAAVLPWWTFPAGLATGAVAGVVAWLVTPSIPANGEEPEAVPAVPLGPAEQFSWSRTVGSPWIPAVGAVMAIIGCALGVTVHPAAGIITGVAGVAVVLNSQAWVTVDRRGLTITLGLLGWPRLHVPADDVASVTVADISPTGFGGWGYRIVPGGRGIILRAGPALVVTRRSGQQLTVTVDDPRTAAGVLAGVASSGGRSC</sequence>
<evidence type="ECO:0000259" key="2">
    <source>
        <dbReference type="Pfam" id="PF07853"/>
    </source>
</evidence>
<comment type="caution">
    <text evidence="3">The sequence shown here is derived from an EMBL/GenBank/DDBJ whole genome shotgun (WGS) entry which is preliminary data.</text>
</comment>
<feature type="transmembrane region" description="Helical" evidence="1">
    <location>
        <begin position="93"/>
        <end position="115"/>
    </location>
</feature>
<keyword evidence="1" id="KW-0472">Membrane</keyword>
<organism evidence="3 4">
    <name type="scientific">Pseudonocardia xinjiangensis</name>
    <dbReference type="NCBI Taxonomy" id="75289"/>
    <lineage>
        <taxon>Bacteria</taxon>
        <taxon>Bacillati</taxon>
        <taxon>Actinomycetota</taxon>
        <taxon>Actinomycetes</taxon>
        <taxon>Pseudonocardiales</taxon>
        <taxon>Pseudonocardiaceae</taxon>
        <taxon>Pseudonocardia</taxon>
    </lineage>
</organism>
<evidence type="ECO:0000313" key="4">
    <source>
        <dbReference type="Proteomes" id="UP001296706"/>
    </source>
</evidence>
<dbReference type="InterPro" id="IPR012867">
    <property type="entry name" value="DUF1648"/>
</dbReference>